<keyword evidence="4" id="KW-1185">Reference proteome</keyword>
<accession>A0ABS4NCL2</accession>
<protein>
    <submittedName>
        <fullName evidence="3">Antirestriction protein ArdC</fullName>
    </submittedName>
</protein>
<dbReference type="PIRSF" id="PIRSF037112">
    <property type="entry name" value="Antirestriction_ArdC"/>
    <property type="match status" value="1"/>
</dbReference>
<feature type="domain" description="N-terminal" evidence="1">
    <location>
        <begin position="3"/>
        <end position="112"/>
    </location>
</feature>
<organism evidence="3 4">
    <name type="scientific">Thermoanaerobacterium butyriciformans</name>
    <dbReference type="NCBI Taxonomy" id="1702242"/>
    <lineage>
        <taxon>Bacteria</taxon>
        <taxon>Bacillati</taxon>
        <taxon>Bacillota</taxon>
        <taxon>Clostridia</taxon>
        <taxon>Thermoanaerobacterales</taxon>
        <taxon>Thermoanaerobacteraceae</taxon>
        <taxon>Thermoanaerobacterium</taxon>
    </lineage>
</organism>
<feature type="domain" description="Polyvalent protein metallopeptidase" evidence="2">
    <location>
        <begin position="147"/>
        <end position="264"/>
    </location>
</feature>
<evidence type="ECO:0000259" key="2">
    <source>
        <dbReference type="Pfam" id="PF18818"/>
    </source>
</evidence>
<dbReference type="Pfam" id="PF18818">
    <property type="entry name" value="MPTase-PolyVal"/>
    <property type="match status" value="1"/>
</dbReference>
<dbReference type="Proteomes" id="UP001166402">
    <property type="component" value="Unassembled WGS sequence"/>
</dbReference>
<dbReference type="EMBL" id="JAGGLT010000002">
    <property type="protein sequence ID" value="MBP2070748.1"/>
    <property type="molecule type" value="Genomic_DNA"/>
</dbReference>
<dbReference type="InterPro" id="IPR013610">
    <property type="entry name" value="ArdC_N"/>
</dbReference>
<sequence length="281" mass="32294">MNKVYQYVTDRIIKKMEQGIIPWRKGWNSIPALNYVTRKPYSGVNKLLLDGGEYLTFNQIQQLKGKIKKGAKAEMVVFYTSYKKTEKIKDVETGEEEEKEISIPVLKYYHVFNLKDVEGIPSKLEKIEHDPIKEAEQVISGYKTCPEIVHENPDKACYYPVKDIINVPEKGFFRDINEYYSTLFHEMVHSTGHETRLKRFGNSPDEHMFGSDSYSKEELVAELGAAMLCEHAGILNRTIENSAAYLQSWIKVLKDDMTLIVHASGKAQKAVDYILGVKEEE</sequence>
<comment type="caution">
    <text evidence="3">The sequence shown here is derived from an EMBL/GenBank/DDBJ whole genome shotgun (WGS) entry which is preliminary data.</text>
</comment>
<proteinExistence type="predicted"/>
<gene>
    <name evidence="3" type="ORF">J2Z80_000246</name>
</gene>
<name>A0ABS4NCL2_9THEO</name>
<reference evidence="3" key="1">
    <citation type="submission" date="2021-03" db="EMBL/GenBank/DDBJ databases">
        <title>Genomic Encyclopedia of Type Strains, Phase IV (KMG-IV): sequencing the most valuable type-strain genomes for metagenomic binning, comparative biology and taxonomic classification.</title>
        <authorList>
            <person name="Goeker M."/>
        </authorList>
    </citation>
    <scope>NUCLEOTIDE SEQUENCE</scope>
    <source>
        <strain evidence="3">DSM 101588</strain>
    </source>
</reference>
<dbReference type="Pfam" id="PF08401">
    <property type="entry name" value="ArdcN"/>
    <property type="match status" value="1"/>
</dbReference>
<dbReference type="RefSeq" id="WP_209452728.1">
    <property type="nucleotide sequence ID" value="NZ_JAGGLT010000002.1"/>
</dbReference>
<evidence type="ECO:0000313" key="4">
    <source>
        <dbReference type="Proteomes" id="UP001166402"/>
    </source>
</evidence>
<evidence type="ECO:0000259" key="1">
    <source>
        <dbReference type="Pfam" id="PF08401"/>
    </source>
</evidence>
<evidence type="ECO:0000313" key="3">
    <source>
        <dbReference type="EMBL" id="MBP2070748.1"/>
    </source>
</evidence>
<dbReference type="InterPro" id="IPR041459">
    <property type="entry name" value="MPTase-PolyVal"/>
</dbReference>
<dbReference type="InterPro" id="IPR017113">
    <property type="entry name" value="Antirestriction_ArdC"/>
</dbReference>